<feature type="binding site" evidence="7">
    <location>
        <position position="21"/>
    </location>
    <ligand>
        <name>Fe cation</name>
        <dbReference type="ChEBI" id="CHEBI:24875"/>
        <label>1</label>
    </ligand>
</feature>
<dbReference type="GO" id="GO:0046872">
    <property type="term" value="F:metal ion binding"/>
    <property type="evidence" value="ECO:0007669"/>
    <property type="project" value="UniProtKB-KW"/>
</dbReference>
<dbReference type="PANTHER" id="PTHR10161:SF14">
    <property type="entry name" value="TARTRATE-RESISTANT ACID PHOSPHATASE TYPE 5"/>
    <property type="match status" value="1"/>
</dbReference>
<dbReference type="EC" id="3.1.3.2" evidence="2 6"/>
<feature type="glycosylation site" description="N-linked (GlcNAc...) asparagine" evidence="8">
    <location>
        <position position="60"/>
    </location>
</feature>
<evidence type="ECO:0000256" key="2">
    <source>
        <dbReference type="ARBA" id="ARBA00012646"/>
    </source>
</evidence>
<dbReference type="InterPro" id="IPR004843">
    <property type="entry name" value="Calcineurin-like_PHP"/>
</dbReference>
<evidence type="ECO:0000256" key="6">
    <source>
        <dbReference type="PIRNR" id="PIRNR000898"/>
    </source>
</evidence>
<evidence type="ECO:0000256" key="4">
    <source>
        <dbReference type="ARBA" id="ARBA00022729"/>
    </source>
</evidence>
<evidence type="ECO:0000259" key="9">
    <source>
        <dbReference type="Pfam" id="PF00149"/>
    </source>
</evidence>
<dbReference type="SUPFAM" id="SSF56300">
    <property type="entry name" value="Metallo-dependent phosphatases"/>
    <property type="match status" value="1"/>
</dbReference>
<feature type="binding site" evidence="7">
    <location>
        <position position="193"/>
    </location>
    <ligand>
        <name>Fe cation</name>
        <dbReference type="ChEBI" id="CHEBI:24875"/>
        <label>2</label>
    </ligand>
</feature>
<keyword evidence="6 7" id="KW-0408">Iron</keyword>
<reference evidence="11" key="2">
    <citation type="submission" date="2020-10" db="UniProtKB">
        <authorList>
            <consortium name="WormBaseParasite"/>
        </authorList>
    </citation>
    <scope>IDENTIFICATION</scope>
</reference>
<feature type="domain" description="Calcineurin-like phosphoesterase" evidence="9">
    <location>
        <begin position="9"/>
        <end position="196"/>
    </location>
</feature>
<dbReference type="WBParaSite" id="Pan_g20655.t1">
    <property type="protein sequence ID" value="Pan_g20655.t1"/>
    <property type="gene ID" value="Pan_g20655"/>
</dbReference>
<evidence type="ECO:0000256" key="1">
    <source>
        <dbReference type="ARBA" id="ARBA00000032"/>
    </source>
</evidence>
<comment type="cofactor">
    <cofactor evidence="7">
        <name>Fe cation</name>
        <dbReference type="ChEBI" id="CHEBI:24875"/>
    </cofactor>
    <text evidence="7">Binds 2 iron ions per subunit.</text>
</comment>
<feature type="binding site" evidence="7">
    <location>
        <position position="195"/>
    </location>
    <ligand>
        <name>Fe cation</name>
        <dbReference type="ChEBI" id="CHEBI:24875"/>
        <label>1</label>
    </ligand>
</feature>
<dbReference type="PIRSF" id="PIRSF000898">
    <property type="entry name" value="Acid_Ptase_5"/>
    <property type="match status" value="1"/>
</dbReference>
<evidence type="ECO:0000256" key="5">
    <source>
        <dbReference type="ARBA" id="ARBA00022801"/>
    </source>
</evidence>
<keyword evidence="4" id="KW-0732">Signal</keyword>
<evidence type="ECO:0000256" key="7">
    <source>
        <dbReference type="PIRSR" id="PIRSR000898-1"/>
    </source>
</evidence>
<feature type="binding site" evidence="7">
    <location>
        <position position="158"/>
    </location>
    <ligand>
        <name>Fe cation</name>
        <dbReference type="ChEBI" id="CHEBI:24875"/>
        <label>2</label>
    </ligand>
</feature>
<feature type="binding site" evidence="7">
    <location>
        <position position="18"/>
    </location>
    <ligand>
        <name>Fe cation</name>
        <dbReference type="ChEBI" id="CHEBI:24875"/>
        <label>2</label>
    </ligand>
</feature>
<evidence type="ECO:0000313" key="11">
    <source>
        <dbReference type="WBParaSite" id="Pan_g20655.t1"/>
    </source>
</evidence>
<dbReference type="Pfam" id="PF00149">
    <property type="entry name" value="Metallophos"/>
    <property type="match status" value="1"/>
</dbReference>
<dbReference type="InterPro" id="IPR024927">
    <property type="entry name" value="Acid_PPase"/>
</dbReference>
<dbReference type="InterPro" id="IPR051558">
    <property type="entry name" value="Metallophosphoesterase_PAP"/>
</dbReference>
<feature type="binding site" evidence="7">
    <location>
        <position position="54"/>
    </location>
    <ligand>
        <name>Fe cation</name>
        <dbReference type="ChEBI" id="CHEBI:24875"/>
        <label>2</label>
    </ligand>
</feature>
<keyword evidence="5 6" id="KW-0378">Hydrolase</keyword>
<proteinExistence type="predicted"/>
<sequence length="297" mass="33493">MGAMITQQNSQFVINVGDNFYYNGVLNVDDNRFWKTFEEPYNNIMIPWYVIAGNHDHLGNVTAQIMYTGRSNLWTFPSMYYNVYYNFNGATVQFVMIDTIQLCGNCFDVEGDTPIDWLFANKLVPDHPDDPIAADRQYAWMEEQLATSTADYLFVVGHYPIYSACEHGPNTCLLGRLDPLLRRYGVTAYLCGHDHDLQMLQHTNNSDGTSLMYVLSGAGSRADASSKYINDVPEGSLLFKYPEKGMILNQIGIADGGFIEVTLQPNSGTFTYYSGDSKELFSQNFTPRRKGNQANGK</sequence>
<name>A0A7E4VGM6_PANRE</name>
<dbReference type="Proteomes" id="UP000492821">
    <property type="component" value="Unassembled WGS sequence"/>
</dbReference>
<evidence type="ECO:0000256" key="8">
    <source>
        <dbReference type="PIRSR" id="PIRSR000898-3"/>
    </source>
</evidence>
<accession>A0A7E4VGM6</accession>
<dbReference type="InterPro" id="IPR029052">
    <property type="entry name" value="Metallo-depent_PP-like"/>
</dbReference>
<comment type="catalytic activity">
    <reaction evidence="1 6">
        <text>a phosphate monoester + H2O = an alcohol + phosphate</text>
        <dbReference type="Rhea" id="RHEA:15017"/>
        <dbReference type="ChEBI" id="CHEBI:15377"/>
        <dbReference type="ChEBI" id="CHEBI:30879"/>
        <dbReference type="ChEBI" id="CHEBI:43474"/>
        <dbReference type="ChEBI" id="CHEBI:67140"/>
        <dbReference type="EC" id="3.1.3.2"/>
    </reaction>
</comment>
<dbReference type="CDD" id="cd07378">
    <property type="entry name" value="MPP_ACP5"/>
    <property type="match status" value="1"/>
</dbReference>
<keyword evidence="7" id="KW-0479">Metal-binding</keyword>
<organism evidence="10 11">
    <name type="scientific">Panagrellus redivivus</name>
    <name type="common">Microworm</name>
    <dbReference type="NCBI Taxonomy" id="6233"/>
    <lineage>
        <taxon>Eukaryota</taxon>
        <taxon>Metazoa</taxon>
        <taxon>Ecdysozoa</taxon>
        <taxon>Nematoda</taxon>
        <taxon>Chromadorea</taxon>
        <taxon>Rhabditida</taxon>
        <taxon>Tylenchina</taxon>
        <taxon>Panagrolaimomorpha</taxon>
        <taxon>Panagrolaimoidea</taxon>
        <taxon>Panagrolaimidae</taxon>
        <taxon>Panagrellus</taxon>
    </lineage>
</organism>
<evidence type="ECO:0000256" key="3">
    <source>
        <dbReference type="ARBA" id="ARBA00015822"/>
    </source>
</evidence>
<reference evidence="10" key="1">
    <citation type="journal article" date="2013" name="Genetics">
        <title>The draft genome and transcriptome of Panagrellus redivivus are shaped by the harsh demands of a free-living lifestyle.</title>
        <authorList>
            <person name="Srinivasan J."/>
            <person name="Dillman A.R."/>
            <person name="Macchietto M.G."/>
            <person name="Heikkinen L."/>
            <person name="Lakso M."/>
            <person name="Fracchia K.M."/>
            <person name="Antoshechkin I."/>
            <person name="Mortazavi A."/>
            <person name="Wong G."/>
            <person name="Sternberg P.W."/>
        </authorList>
    </citation>
    <scope>NUCLEOTIDE SEQUENCE [LARGE SCALE GENOMIC DNA]</scope>
    <source>
        <strain evidence="10">MT8872</strain>
    </source>
</reference>
<dbReference type="AlphaFoldDB" id="A0A7E4VGM6"/>
<feature type="binding site" evidence="7">
    <location>
        <position position="18"/>
    </location>
    <ligand>
        <name>Fe cation</name>
        <dbReference type="ChEBI" id="CHEBI:24875"/>
        <label>1</label>
    </ligand>
</feature>
<dbReference type="Gene3D" id="3.60.21.10">
    <property type="match status" value="1"/>
</dbReference>
<evidence type="ECO:0000313" key="10">
    <source>
        <dbReference type="Proteomes" id="UP000492821"/>
    </source>
</evidence>
<keyword evidence="10" id="KW-1185">Reference proteome</keyword>
<dbReference type="GO" id="GO:0003993">
    <property type="term" value="F:acid phosphatase activity"/>
    <property type="evidence" value="ECO:0007669"/>
    <property type="project" value="UniProtKB-UniRule"/>
</dbReference>
<dbReference type="PANTHER" id="PTHR10161">
    <property type="entry name" value="TARTRATE-RESISTANT ACID PHOSPHATASE TYPE 5"/>
    <property type="match status" value="1"/>
</dbReference>
<protein>
    <recommendedName>
        <fullName evidence="3 6">Tartrate-resistant acid phosphatase type 5</fullName>
        <ecNumber evidence="2 6">3.1.3.2</ecNumber>
    </recommendedName>
</protein>